<keyword evidence="3" id="KW-1185">Reference proteome</keyword>
<gene>
    <name evidence="2" type="ORF">HC352_05515</name>
</gene>
<dbReference type="Proteomes" id="UP000502298">
    <property type="component" value="Chromosome"/>
</dbReference>
<proteinExistence type="predicted"/>
<accession>A0A6H2ELS1</accession>
<feature type="region of interest" description="Disordered" evidence="1">
    <location>
        <begin position="48"/>
        <end position="79"/>
    </location>
</feature>
<protein>
    <submittedName>
        <fullName evidence="2">Uncharacterized protein</fullName>
    </submittedName>
</protein>
<evidence type="ECO:0000256" key="1">
    <source>
        <dbReference type="SAM" id="MobiDB-lite"/>
    </source>
</evidence>
<evidence type="ECO:0000313" key="3">
    <source>
        <dbReference type="Proteomes" id="UP000502298"/>
    </source>
</evidence>
<dbReference type="AlphaFoldDB" id="A0A6H2ELS1"/>
<sequence length="79" mass="8802">MSAVRVESPVYPELLILSPRVEFVDGVAFVEVDLLERLRKFTGLGLVIPDADPVPEAEEAEPDPKKTSRRGRGKKVEKE</sequence>
<dbReference type="RefSeq" id="WP_168917946.1">
    <property type="nucleotide sequence ID" value="NZ_CP050804.1"/>
</dbReference>
<name>A0A6H2ELS1_9ACTO</name>
<dbReference type="EMBL" id="CP050804">
    <property type="protein sequence ID" value="QJC22012.1"/>
    <property type="molecule type" value="Genomic_DNA"/>
</dbReference>
<evidence type="ECO:0000313" key="2">
    <source>
        <dbReference type="EMBL" id="QJC22012.1"/>
    </source>
</evidence>
<organism evidence="2 3">
    <name type="scientific">Arcanobacterium buesumense</name>
    <dbReference type="NCBI Taxonomy" id="2722751"/>
    <lineage>
        <taxon>Bacteria</taxon>
        <taxon>Bacillati</taxon>
        <taxon>Actinomycetota</taxon>
        <taxon>Actinomycetes</taxon>
        <taxon>Actinomycetales</taxon>
        <taxon>Actinomycetaceae</taxon>
        <taxon>Arcanobacterium</taxon>
    </lineage>
</organism>
<dbReference type="KEGG" id="arca:HC352_05515"/>
<reference evidence="2 3" key="1">
    <citation type="submission" date="2020-03" db="EMBL/GenBank/DDBJ databases">
        <title>Complete genome of Arcanobacterium buesumensis sp. nov. strain 2701.</title>
        <authorList>
            <person name="Borowiak M."/>
            <person name="Alssahen M."/>
            <person name="Laemmler C."/>
            <person name="Malorny B."/>
            <person name="Hassan A."/>
            <person name="Prenger-Berninghoff E."/>
            <person name="Ploetz M."/>
            <person name="Abdulmawjood A."/>
        </authorList>
    </citation>
    <scope>NUCLEOTIDE SEQUENCE [LARGE SCALE GENOMIC DNA]</scope>
    <source>
        <strain evidence="2 3">2701</strain>
    </source>
</reference>